<evidence type="ECO:0000313" key="2">
    <source>
        <dbReference type="EMBL" id="EGU78755.1"/>
    </source>
</evidence>
<protein>
    <submittedName>
        <fullName evidence="2">Uncharacterized protein</fullName>
    </submittedName>
</protein>
<reference evidence="2" key="1">
    <citation type="journal article" date="2012" name="Mol. Plant Microbe Interact.">
        <title>A highly conserved effector in Fusarium oxysporum is required for full virulence on Arabidopsis.</title>
        <authorList>
            <person name="Thatcher L.F."/>
            <person name="Gardiner D.M."/>
            <person name="Kazan K."/>
            <person name="Manners J."/>
        </authorList>
    </citation>
    <scope>NUCLEOTIDE SEQUENCE [LARGE SCALE GENOMIC DNA]</scope>
    <source>
        <strain evidence="2">Fo5176</strain>
    </source>
</reference>
<dbReference type="AlphaFoldDB" id="F9FWF1"/>
<sequence>MENISTPRILSSNMPHAPSRTSSVVSPYTLFSRKWIRFRSSDEADVPVFCIRANKNLQVEGLIMNIANSELLAAPIGEPLNDFIVVGSSAGPAVRSLTKTHIAQIFSGCNSLSVDTGTDTWRPELCVACTDHQIVYQDLIHGVIGTVGKKRKAIPNPNKRFMTLAEALVAGDAISEPNEAIERADAVENVIEVGGMEEDERSNSEEEELTVVRTRAGREVRIPRKY</sequence>
<feature type="region of interest" description="Disordered" evidence="1">
    <location>
        <begin position="1"/>
        <end position="23"/>
    </location>
</feature>
<comment type="caution">
    <text evidence="2">The sequence shown here is derived from an EMBL/GenBank/DDBJ whole genome shotgun (WGS) entry which is preliminary data.</text>
</comment>
<dbReference type="EMBL" id="AFQF01002749">
    <property type="protein sequence ID" value="EGU78755.1"/>
    <property type="molecule type" value="Genomic_DNA"/>
</dbReference>
<organism evidence="2">
    <name type="scientific">Fusarium oxysporum (strain Fo5176)</name>
    <name type="common">Fusarium vascular wilt</name>
    <dbReference type="NCBI Taxonomy" id="660025"/>
    <lineage>
        <taxon>Eukaryota</taxon>
        <taxon>Fungi</taxon>
        <taxon>Dikarya</taxon>
        <taxon>Ascomycota</taxon>
        <taxon>Pezizomycotina</taxon>
        <taxon>Sordariomycetes</taxon>
        <taxon>Hypocreomycetidae</taxon>
        <taxon>Hypocreales</taxon>
        <taxon>Nectriaceae</taxon>
        <taxon>Fusarium</taxon>
        <taxon>Fusarium oxysporum species complex</taxon>
    </lineage>
</organism>
<dbReference type="OrthoDB" id="5111725at2759"/>
<accession>F9FWF1</accession>
<gene>
    <name evidence="2" type="ORF">FOXB_10733</name>
</gene>
<evidence type="ECO:0000256" key="1">
    <source>
        <dbReference type="SAM" id="MobiDB-lite"/>
    </source>
</evidence>
<name>F9FWF1_FUSOF</name>
<proteinExistence type="predicted"/>